<evidence type="ECO:0000256" key="6">
    <source>
        <dbReference type="ARBA" id="ARBA00022692"/>
    </source>
</evidence>
<evidence type="ECO:0000256" key="12">
    <source>
        <dbReference type="ARBA" id="ARBA00023170"/>
    </source>
</evidence>
<accession>A0ABZ2I9A2</accession>
<keyword evidence="21" id="KW-1185">Reference proteome</keyword>
<evidence type="ECO:0000256" key="7">
    <source>
        <dbReference type="ARBA" id="ARBA00022729"/>
    </source>
</evidence>
<keyword evidence="10 16" id="KW-0798">TonB box</keyword>
<gene>
    <name evidence="20" type="ORF">V8J38_10105</name>
</gene>
<evidence type="ECO:0000256" key="4">
    <source>
        <dbReference type="ARBA" id="ARBA00022452"/>
    </source>
</evidence>
<comment type="subcellular location">
    <subcellularLocation>
        <location evidence="1 14">Cell outer membrane</location>
        <topology evidence="1 14">Multi-pass membrane protein</topology>
    </subcellularLocation>
</comment>
<dbReference type="RefSeq" id="WP_338575482.1">
    <property type="nucleotide sequence ID" value="NZ_CP146369.1"/>
</dbReference>
<dbReference type="InterPro" id="IPR010917">
    <property type="entry name" value="TonB_rcpt_CS"/>
</dbReference>
<keyword evidence="12 20" id="KW-0675">Receptor</keyword>
<keyword evidence="3 14" id="KW-0813">Transport</keyword>
<keyword evidence="13 14" id="KW-0998">Cell outer membrane</keyword>
<proteinExistence type="inferred from homology"/>
<evidence type="ECO:0000259" key="19">
    <source>
        <dbReference type="Pfam" id="PF07715"/>
    </source>
</evidence>
<dbReference type="PROSITE" id="PS01156">
    <property type="entry name" value="TONB_DEPENDENT_REC_2"/>
    <property type="match status" value="1"/>
</dbReference>
<evidence type="ECO:0000256" key="15">
    <source>
        <dbReference type="PROSITE-ProRule" id="PRU10144"/>
    </source>
</evidence>
<dbReference type="SUPFAM" id="SSF56935">
    <property type="entry name" value="Porins"/>
    <property type="match status" value="1"/>
</dbReference>
<evidence type="ECO:0000256" key="8">
    <source>
        <dbReference type="ARBA" id="ARBA00023004"/>
    </source>
</evidence>
<keyword evidence="5" id="KW-0410">Iron transport</keyword>
<feature type="domain" description="TonB-dependent receptor plug" evidence="19">
    <location>
        <begin position="60"/>
        <end position="160"/>
    </location>
</feature>
<evidence type="ECO:0000256" key="2">
    <source>
        <dbReference type="ARBA" id="ARBA00009810"/>
    </source>
</evidence>
<dbReference type="Pfam" id="PF07715">
    <property type="entry name" value="Plug"/>
    <property type="match status" value="1"/>
</dbReference>
<evidence type="ECO:0000256" key="14">
    <source>
        <dbReference type="PROSITE-ProRule" id="PRU01360"/>
    </source>
</evidence>
<evidence type="ECO:0000259" key="18">
    <source>
        <dbReference type="Pfam" id="PF00593"/>
    </source>
</evidence>
<keyword evidence="11 14" id="KW-0472">Membrane</keyword>
<protein>
    <submittedName>
        <fullName evidence="20">TonB-dependent siderophore receptor</fullName>
    </submittedName>
</protein>
<dbReference type="InterPro" id="IPR037066">
    <property type="entry name" value="Plug_dom_sf"/>
</dbReference>
<dbReference type="Proteomes" id="UP001363460">
    <property type="component" value="Chromosome"/>
</dbReference>
<feature type="signal peptide" evidence="17">
    <location>
        <begin position="1"/>
        <end position="20"/>
    </location>
</feature>
<dbReference type="EMBL" id="CP146369">
    <property type="protein sequence ID" value="WWT53613.1"/>
    <property type="molecule type" value="Genomic_DNA"/>
</dbReference>
<dbReference type="PANTHER" id="PTHR32552:SF74">
    <property type="entry name" value="HYDROXAMATE SIDEROPHORE RECEPTOR FHUE"/>
    <property type="match status" value="1"/>
</dbReference>
<reference evidence="20 21" key="1">
    <citation type="submission" date="2024-02" db="EMBL/GenBank/DDBJ databases">
        <title>Distribution and functional of Brevundimonas-related endobacteria within Verticillium dahliae.</title>
        <authorList>
            <person name="Zeng H."/>
        </authorList>
    </citation>
    <scope>NUCLEOTIDE SEQUENCE [LARGE SCALE GENOMIC DNA]</scope>
    <source>
        <strain evidence="20 21">TRM 44200</strain>
    </source>
</reference>
<feature type="short sequence motif" description="TonB C-terminal box" evidence="15">
    <location>
        <begin position="698"/>
        <end position="715"/>
    </location>
</feature>
<evidence type="ECO:0000313" key="21">
    <source>
        <dbReference type="Proteomes" id="UP001363460"/>
    </source>
</evidence>
<keyword evidence="6 14" id="KW-0812">Transmembrane</keyword>
<evidence type="ECO:0000256" key="5">
    <source>
        <dbReference type="ARBA" id="ARBA00022496"/>
    </source>
</evidence>
<feature type="chain" id="PRO_5046685157" evidence="17">
    <location>
        <begin position="21"/>
        <end position="715"/>
    </location>
</feature>
<sequence>MRKPALIAGATLAMSPLAAAAQTEGSVASEAPVAVGEVVVTGRYTLPNRIDTATGLGLTVRETPQSVSIVTEQRILDQNLATVADVIANGVGVSVNEVDDVRNTFSARGFEIKNYQVDGVPLAWTLAGGAGETVADVSLYERVEIVRGATGLLTGAGDPSASINLVRKHADSEVLGGYVGASVGSWNTWSVSADVGGKLNASGALRGRLVAKYEEGDSYIDLYHNEKTVLYGVIDADLTDRTLLRIGASHQSGSPNAPAWGALPSFYSDGSFAVWPRSKTASADWTYWDTENQNIFANIQHEFANGWRLTANYNWLRNAQTTEILYLSGLVDLSTGSIQYTYPYSDDGESIQNSFDIQLKGDFGLFGRRHEFVVGALHSTQDRETSTYAALAFPPADDFVNWDGAAYPYPGFSDVGVLAVDETVKQTGFYGALRLNLTDSLKLIGGGRLASWELSGFNFGPERDYGDDDVFIPYVGALYDLTPTHRLYASYTEIFQPQDARDRNGGYLEPIVGAAYEAGLKSAFFDDALQTSVAVFRIEQDNLAQADIGYFVPGVTPPAQAYYGAEGATSKGFELEVTGRPLEGWNINFGYSQFEVEDATGQAVNTDHPRQLLKLFTTYRLPGAWSDLVIGGGVNYRSKNYSAGVNPVTNAPFRFQQDGFALVSLMARYDLSDALQLQANVENLFDETYYSQIGFFSQYRYGAPRNATVSLRYRF</sequence>
<dbReference type="PROSITE" id="PS52016">
    <property type="entry name" value="TONB_DEPENDENT_REC_3"/>
    <property type="match status" value="1"/>
</dbReference>
<evidence type="ECO:0000256" key="3">
    <source>
        <dbReference type="ARBA" id="ARBA00022448"/>
    </source>
</evidence>
<name>A0ABZ2I9A2_9CAUL</name>
<dbReference type="Pfam" id="PF00593">
    <property type="entry name" value="TonB_dep_Rec_b-barrel"/>
    <property type="match status" value="1"/>
</dbReference>
<dbReference type="NCBIfam" id="TIGR01783">
    <property type="entry name" value="TonB-siderophor"/>
    <property type="match status" value="1"/>
</dbReference>
<dbReference type="Gene3D" id="2.40.170.20">
    <property type="entry name" value="TonB-dependent receptor, beta-barrel domain"/>
    <property type="match status" value="1"/>
</dbReference>
<dbReference type="InterPro" id="IPR012910">
    <property type="entry name" value="Plug_dom"/>
</dbReference>
<evidence type="ECO:0000313" key="20">
    <source>
        <dbReference type="EMBL" id="WWT53613.1"/>
    </source>
</evidence>
<feature type="domain" description="TonB-dependent receptor-like beta-barrel" evidence="18">
    <location>
        <begin position="262"/>
        <end position="684"/>
    </location>
</feature>
<keyword evidence="9" id="KW-0406">Ion transport</keyword>
<keyword evidence="8" id="KW-0408">Iron</keyword>
<evidence type="ECO:0000256" key="10">
    <source>
        <dbReference type="ARBA" id="ARBA00023077"/>
    </source>
</evidence>
<dbReference type="Gene3D" id="2.170.130.10">
    <property type="entry name" value="TonB-dependent receptor, plug domain"/>
    <property type="match status" value="1"/>
</dbReference>
<dbReference type="InterPro" id="IPR039426">
    <property type="entry name" value="TonB-dep_rcpt-like"/>
</dbReference>
<dbReference type="InterPro" id="IPR000531">
    <property type="entry name" value="Beta-barrel_TonB"/>
</dbReference>
<evidence type="ECO:0000256" key="16">
    <source>
        <dbReference type="RuleBase" id="RU003357"/>
    </source>
</evidence>
<evidence type="ECO:0000256" key="11">
    <source>
        <dbReference type="ARBA" id="ARBA00023136"/>
    </source>
</evidence>
<evidence type="ECO:0000256" key="13">
    <source>
        <dbReference type="ARBA" id="ARBA00023237"/>
    </source>
</evidence>
<evidence type="ECO:0000256" key="17">
    <source>
        <dbReference type="SAM" id="SignalP"/>
    </source>
</evidence>
<dbReference type="InterPro" id="IPR010105">
    <property type="entry name" value="TonB_sidphr_rcpt"/>
</dbReference>
<evidence type="ECO:0000256" key="1">
    <source>
        <dbReference type="ARBA" id="ARBA00004571"/>
    </source>
</evidence>
<dbReference type="CDD" id="cd01347">
    <property type="entry name" value="ligand_gated_channel"/>
    <property type="match status" value="1"/>
</dbReference>
<evidence type="ECO:0000256" key="9">
    <source>
        <dbReference type="ARBA" id="ARBA00023065"/>
    </source>
</evidence>
<keyword evidence="7 17" id="KW-0732">Signal</keyword>
<dbReference type="InterPro" id="IPR036942">
    <property type="entry name" value="Beta-barrel_TonB_sf"/>
</dbReference>
<keyword evidence="4 14" id="KW-1134">Transmembrane beta strand</keyword>
<organism evidence="20 21">
    <name type="scientific">Brevundimonas olei</name>
    <dbReference type="NCBI Taxonomy" id="657642"/>
    <lineage>
        <taxon>Bacteria</taxon>
        <taxon>Pseudomonadati</taxon>
        <taxon>Pseudomonadota</taxon>
        <taxon>Alphaproteobacteria</taxon>
        <taxon>Caulobacterales</taxon>
        <taxon>Caulobacteraceae</taxon>
        <taxon>Brevundimonas</taxon>
    </lineage>
</organism>
<dbReference type="PANTHER" id="PTHR32552">
    <property type="entry name" value="FERRICHROME IRON RECEPTOR-RELATED"/>
    <property type="match status" value="1"/>
</dbReference>
<comment type="similarity">
    <text evidence="2 14 16">Belongs to the TonB-dependent receptor family.</text>
</comment>